<dbReference type="EMBL" id="JAMTCO010000005">
    <property type="protein sequence ID" value="MCP2269884.1"/>
    <property type="molecule type" value="Genomic_DNA"/>
</dbReference>
<dbReference type="Proteomes" id="UP001205185">
    <property type="component" value="Unassembled WGS sequence"/>
</dbReference>
<name>A0ABT1IBE5_9PSEU</name>
<reference evidence="1 2" key="1">
    <citation type="submission" date="2022-06" db="EMBL/GenBank/DDBJ databases">
        <title>Genomic Encyclopedia of Archaeal and Bacterial Type Strains, Phase II (KMG-II): from individual species to whole genera.</title>
        <authorList>
            <person name="Goeker M."/>
        </authorList>
    </citation>
    <scope>NUCLEOTIDE SEQUENCE [LARGE SCALE GENOMIC DNA]</scope>
    <source>
        <strain evidence="1 2">DSM 44255</strain>
    </source>
</reference>
<dbReference type="RefSeq" id="WP_253886849.1">
    <property type="nucleotide sequence ID" value="NZ_BAAAVB010000024.1"/>
</dbReference>
<comment type="caution">
    <text evidence="1">The sequence shown here is derived from an EMBL/GenBank/DDBJ whole genome shotgun (WGS) entry which is preliminary data.</text>
</comment>
<proteinExistence type="predicted"/>
<accession>A0ABT1IBE5</accession>
<keyword evidence="2" id="KW-1185">Reference proteome</keyword>
<evidence type="ECO:0000313" key="2">
    <source>
        <dbReference type="Proteomes" id="UP001205185"/>
    </source>
</evidence>
<gene>
    <name evidence="1" type="ORF">LV75_002373</name>
</gene>
<protein>
    <submittedName>
        <fullName evidence="1">Uncharacterized protein</fullName>
    </submittedName>
</protein>
<sequence>MSWSDYHRRRAALDGVLEHLRHDPGGAVPFTGEVAELFDSPGQVLLALHYRWTLKLTGRVGLAMADAERDAGVDLVDAVTRAWLDTATEHALLRAVLDAHAAASPEVLRPGLESEQRMLALAAGLAEPADARAEITRVGAAFTALLSTTPPRRPLRHLARRFAASA</sequence>
<organism evidence="1 2">
    <name type="scientific">Actinokineospora diospyrosa</name>
    <dbReference type="NCBI Taxonomy" id="103728"/>
    <lineage>
        <taxon>Bacteria</taxon>
        <taxon>Bacillati</taxon>
        <taxon>Actinomycetota</taxon>
        <taxon>Actinomycetes</taxon>
        <taxon>Pseudonocardiales</taxon>
        <taxon>Pseudonocardiaceae</taxon>
        <taxon>Actinokineospora</taxon>
    </lineage>
</organism>
<evidence type="ECO:0000313" key="1">
    <source>
        <dbReference type="EMBL" id="MCP2269884.1"/>
    </source>
</evidence>